<dbReference type="AlphaFoldDB" id="A0A8X6FHQ0"/>
<dbReference type="EMBL" id="BMAO01002401">
    <property type="protein sequence ID" value="GFQ80467.1"/>
    <property type="molecule type" value="Genomic_DNA"/>
</dbReference>
<feature type="chain" id="PRO_5036468016" evidence="3">
    <location>
        <begin position="22"/>
        <end position="321"/>
    </location>
</feature>
<evidence type="ECO:0000256" key="1">
    <source>
        <dbReference type="ARBA" id="ARBA00007343"/>
    </source>
</evidence>
<keyword evidence="3" id="KW-0732">Signal</keyword>
<evidence type="ECO:0000256" key="3">
    <source>
        <dbReference type="SAM" id="SignalP"/>
    </source>
</evidence>
<dbReference type="OrthoDB" id="6427626at2759"/>
<proteinExistence type="inferred from homology"/>
<dbReference type="Gene3D" id="3.80.10.10">
    <property type="entry name" value="Ribonuclease Inhibitor"/>
    <property type="match status" value="1"/>
</dbReference>
<organism evidence="4 5">
    <name type="scientific">Trichonephila clavata</name>
    <name type="common">Joro spider</name>
    <name type="synonym">Nephila clavata</name>
    <dbReference type="NCBI Taxonomy" id="2740835"/>
    <lineage>
        <taxon>Eukaryota</taxon>
        <taxon>Metazoa</taxon>
        <taxon>Ecdysozoa</taxon>
        <taxon>Arthropoda</taxon>
        <taxon>Chelicerata</taxon>
        <taxon>Arachnida</taxon>
        <taxon>Araneae</taxon>
        <taxon>Araneomorphae</taxon>
        <taxon>Entelegynae</taxon>
        <taxon>Araneoidea</taxon>
        <taxon>Nephilidae</taxon>
        <taxon>Trichonephila</taxon>
    </lineage>
</organism>
<accession>A0A8X6FHQ0</accession>
<evidence type="ECO:0000313" key="4">
    <source>
        <dbReference type="EMBL" id="GFQ80467.1"/>
    </source>
</evidence>
<dbReference type="Proteomes" id="UP000887116">
    <property type="component" value="Unassembled WGS sequence"/>
</dbReference>
<dbReference type="InterPro" id="IPR032675">
    <property type="entry name" value="LRR_dom_sf"/>
</dbReference>
<keyword evidence="5" id="KW-1185">Reference proteome</keyword>
<dbReference type="InterPro" id="IPR051963">
    <property type="entry name" value="Adhesion_GPCR_A"/>
</dbReference>
<comment type="similarity">
    <text evidence="1">Belongs to the G-protein coupled receptor 2 family. Adhesion G-protein coupled receptor (ADGR) subfamily.</text>
</comment>
<comment type="caution">
    <text evidence="4">The sequence shown here is derived from an EMBL/GenBank/DDBJ whole genome shotgun (WGS) entry which is preliminary data.</text>
</comment>
<dbReference type="GO" id="GO:0007166">
    <property type="term" value="P:cell surface receptor signaling pathway"/>
    <property type="evidence" value="ECO:0007669"/>
    <property type="project" value="TreeGrafter"/>
</dbReference>
<reference evidence="4" key="1">
    <citation type="submission" date="2020-07" db="EMBL/GenBank/DDBJ databases">
        <title>Multicomponent nature underlies the extraordinary mechanical properties of spider dragline silk.</title>
        <authorList>
            <person name="Kono N."/>
            <person name="Nakamura H."/>
            <person name="Mori M."/>
            <person name="Yoshida Y."/>
            <person name="Ohtoshi R."/>
            <person name="Malay A.D."/>
            <person name="Moran D.A.P."/>
            <person name="Tomita M."/>
            <person name="Numata K."/>
            <person name="Arakawa K."/>
        </authorList>
    </citation>
    <scope>NUCLEOTIDE SEQUENCE</scope>
</reference>
<dbReference type="PANTHER" id="PTHR45930">
    <property type="entry name" value="G-PROTEIN COUPLED RECEPTOR 124-LIKE PROTEIN"/>
    <property type="match status" value="1"/>
</dbReference>
<dbReference type="Pfam" id="PF13855">
    <property type="entry name" value="LRR_8"/>
    <property type="match status" value="1"/>
</dbReference>
<sequence length="321" mass="36999">MAKGEKLIPLLFLAVAVLCTGNYTGCPEYSLLKPCTCIHRPESNVLLCSSIRNSPDLVRVFNSTGNWTFFTLFVYRSNINHVPTSSLRSKRFKNILIASSNVDFLFNDDLDTRNDVELIHLNDVFFIQPFKWEWFRPLNKLTYFNLQYSSVPMLNARILENFSRELRYFLLSSTNTSRLEDGAFVNLENLVELKIRNSLIVDLKRTMFPTPGKLQKMDFTGNLIESLPDDIFSNMPELEVVLLEKNRIAHITRSMFGVISNRLDLLSLMGNPLICDCDLQWLENEPRQIVYGHCAQPEHMKGAYLTNLTAEDFNFCEINNS</sequence>
<dbReference type="PANTHER" id="PTHR45930:SF4">
    <property type="entry name" value="ADHESION G PROTEIN-COUPLED RECEPTOR A3"/>
    <property type="match status" value="1"/>
</dbReference>
<keyword evidence="2" id="KW-0675">Receptor</keyword>
<dbReference type="GO" id="GO:0005886">
    <property type="term" value="C:plasma membrane"/>
    <property type="evidence" value="ECO:0007669"/>
    <property type="project" value="TreeGrafter"/>
</dbReference>
<evidence type="ECO:0000256" key="2">
    <source>
        <dbReference type="ARBA" id="ARBA00023170"/>
    </source>
</evidence>
<gene>
    <name evidence="4" type="primary">AVEN_133638_1</name>
    <name evidence="4" type="ORF">TNCT_129551</name>
</gene>
<dbReference type="SUPFAM" id="SSF52058">
    <property type="entry name" value="L domain-like"/>
    <property type="match status" value="1"/>
</dbReference>
<dbReference type="InterPro" id="IPR001611">
    <property type="entry name" value="Leu-rich_rpt"/>
</dbReference>
<feature type="signal peptide" evidence="3">
    <location>
        <begin position="1"/>
        <end position="21"/>
    </location>
</feature>
<evidence type="ECO:0000313" key="5">
    <source>
        <dbReference type="Proteomes" id="UP000887116"/>
    </source>
</evidence>
<name>A0A8X6FHQ0_TRICU</name>
<protein>
    <submittedName>
        <fullName evidence="4">Uncharacterized protein</fullName>
    </submittedName>
</protein>